<comment type="function">
    <text evidence="1 16">Mannosylates Man(2)GlcNAc(2)-dolichol diphosphate and Man(1)GlcNAc(2)-dolichol diphosphate to form Man(3)GlcNAc(2)-dolichol diphosphate.</text>
</comment>
<evidence type="ECO:0000256" key="6">
    <source>
        <dbReference type="ARBA" id="ARBA00012649"/>
    </source>
</evidence>
<dbReference type="PANTHER" id="PTHR45918:SF1">
    <property type="entry name" value="ALPHA-1,3_1,6-MANNOSYLTRANSFERASE ALG2"/>
    <property type="match status" value="1"/>
</dbReference>
<dbReference type="InterPro" id="IPR028098">
    <property type="entry name" value="Glyco_trans_4-like_N"/>
</dbReference>
<dbReference type="UniPathway" id="UPA00378"/>
<comment type="subcellular location">
    <subcellularLocation>
        <location evidence="2 16">Endoplasmic reticulum membrane</location>
    </subcellularLocation>
</comment>
<evidence type="ECO:0000256" key="5">
    <source>
        <dbReference type="ARBA" id="ARBA00011969"/>
    </source>
</evidence>
<dbReference type="InterPro" id="IPR027054">
    <property type="entry name" value="ALG2"/>
</dbReference>
<evidence type="ECO:0000256" key="12">
    <source>
        <dbReference type="ARBA" id="ARBA00022989"/>
    </source>
</evidence>
<evidence type="ECO:0000256" key="16">
    <source>
        <dbReference type="RuleBase" id="RU367136"/>
    </source>
</evidence>
<dbReference type="Pfam" id="PF13439">
    <property type="entry name" value="Glyco_transf_4"/>
    <property type="match status" value="1"/>
</dbReference>
<accession>A0A1E4T7Q2</accession>
<keyword evidence="11 16" id="KW-0256">Endoplasmic reticulum</keyword>
<dbReference type="Pfam" id="PF00534">
    <property type="entry name" value="Glycos_transf_1"/>
    <property type="match status" value="1"/>
</dbReference>
<evidence type="ECO:0000259" key="17">
    <source>
        <dbReference type="Pfam" id="PF00534"/>
    </source>
</evidence>
<keyword evidence="20" id="KW-1185">Reference proteome</keyword>
<evidence type="ECO:0000256" key="14">
    <source>
        <dbReference type="ARBA" id="ARBA00045103"/>
    </source>
</evidence>
<dbReference type="SUPFAM" id="SSF53756">
    <property type="entry name" value="UDP-Glycosyltransferase/glycogen phosphorylase"/>
    <property type="match status" value="1"/>
</dbReference>
<organism evidence="19 20">
    <name type="scientific">[Candida] arabinofermentans NRRL YB-2248</name>
    <dbReference type="NCBI Taxonomy" id="983967"/>
    <lineage>
        <taxon>Eukaryota</taxon>
        <taxon>Fungi</taxon>
        <taxon>Dikarya</taxon>
        <taxon>Ascomycota</taxon>
        <taxon>Saccharomycotina</taxon>
        <taxon>Pichiomycetes</taxon>
        <taxon>Pichiales</taxon>
        <taxon>Pichiaceae</taxon>
        <taxon>Ogataea</taxon>
        <taxon>Ogataea/Candida clade</taxon>
    </lineage>
</organism>
<keyword evidence="9 16" id="KW-0808">Transferase</keyword>
<evidence type="ECO:0000256" key="13">
    <source>
        <dbReference type="ARBA" id="ARBA00023136"/>
    </source>
</evidence>
<dbReference type="AlphaFoldDB" id="A0A1E4T7Q2"/>
<dbReference type="Proteomes" id="UP000094801">
    <property type="component" value="Unassembled WGS sequence"/>
</dbReference>
<gene>
    <name evidence="19" type="ORF">CANARDRAFT_20523</name>
</gene>
<dbReference type="GO" id="GO:0005789">
    <property type="term" value="C:endoplasmic reticulum membrane"/>
    <property type="evidence" value="ECO:0007669"/>
    <property type="project" value="UniProtKB-SubCell"/>
</dbReference>
<dbReference type="STRING" id="983967.A0A1E4T7Q2"/>
<dbReference type="EMBL" id="KV453847">
    <property type="protein sequence ID" value="ODV87790.1"/>
    <property type="molecule type" value="Genomic_DNA"/>
</dbReference>
<comment type="pathway">
    <text evidence="3 16">Protein modification; protein glycosylation.</text>
</comment>
<dbReference type="Gene3D" id="3.40.50.2000">
    <property type="entry name" value="Glycogen Phosphorylase B"/>
    <property type="match status" value="2"/>
</dbReference>
<feature type="domain" description="Glycosyltransferase subfamily 4-like N-terminal" evidence="18">
    <location>
        <begin position="20"/>
        <end position="202"/>
    </location>
</feature>
<evidence type="ECO:0000256" key="3">
    <source>
        <dbReference type="ARBA" id="ARBA00004922"/>
    </source>
</evidence>
<sequence length="463" mass="53125">MSSQTRKPLKIAFLHPDLGIGGAERLIVDAALSLKSQDLHDITIYTSHCDKSHCFEEVARGDLKVVVYGDFLPTSFLGKFSIIFAFLRQFYLTIILISSGLLRQYDLIILDQLPYCIPLLHYFKSAQAKVLFYCHFPDKLLASHSNIIRKTYRWAFDKLEEFSTSCADKVVVNSNFTRLVVQRTFPKLRNQELSIVYPCVSSELTIPETTISDVNSFFKNNTSFFLSINRFERKKNIQLAIKSYAKYIKDTNDLTQKLVIAGGYDARVFENVSYLIELEKLCDSLNLKSLTIRGKLSISPNNINVYFMPSISTDLKNALIQKCDLLMYTPRFEHFGIVPLEAMRLGKLVLADNTGGPLETIVSYFNDDQNYTGFTVENTVDNWSDVLEIVKSFNDVELENISQRCKDRINKHFSFDAMTLNLNEIVSSFETKVFPYERLINWIPFSIGFVYILSTLCQYSTNK</sequence>
<evidence type="ECO:0000256" key="2">
    <source>
        <dbReference type="ARBA" id="ARBA00004586"/>
    </source>
</evidence>
<reference evidence="20" key="1">
    <citation type="submission" date="2016-04" db="EMBL/GenBank/DDBJ databases">
        <title>Comparative genomics of biotechnologically important yeasts.</title>
        <authorList>
            <consortium name="DOE Joint Genome Institute"/>
            <person name="Riley R."/>
            <person name="Haridas S."/>
            <person name="Wolfe K.H."/>
            <person name="Lopes M.R."/>
            <person name="Hittinger C.T."/>
            <person name="Goker M."/>
            <person name="Salamov A."/>
            <person name="Wisecaver J."/>
            <person name="Long T.M."/>
            <person name="Aerts A.L."/>
            <person name="Barry K."/>
            <person name="Choi C."/>
            <person name="Clum A."/>
            <person name="Coughlan A.Y."/>
            <person name="Deshpande S."/>
            <person name="Douglass A.P."/>
            <person name="Hanson S.J."/>
            <person name="Klenk H.-P."/>
            <person name="Labutti K."/>
            <person name="Lapidus A."/>
            <person name="Lindquist E."/>
            <person name="Lipzen A."/>
            <person name="Meier-Kolthoff J.P."/>
            <person name="Ohm R.A."/>
            <person name="Otillar R.P."/>
            <person name="Pangilinan J."/>
            <person name="Peng Y."/>
            <person name="Rokas A."/>
            <person name="Rosa C.A."/>
            <person name="Scheuner C."/>
            <person name="Sibirny A.A."/>
            <person name="Slot J.C."/>
            <person name="Stielow J.B."/>
            <person name="Sun H."/>
            <person name="Kurtzman C.P."/>
            <person name="Blackwell M."/>
            <person name="Grigoriev I.V."/>
            <person name="Jeffries T.W."/>
        </authorList>
    </citation>
    <scope>NUCLEOTIDE SEQUENCE [LARGE SCALE GENOMIC DNA]</scope>
    <source>
        <strain evidence="20">NRRL YB-2248</strain>
    </source>
</reference>
<keyword evidence="8 16" id="KW-0328">Glycosyltransferase</keyword>
<feature type="domain" description="Glycosyl transferase family 1" evidence="17">
    <location>
        <begin position="217"/>
        <end position="390"/>
    </location>
</feature>
<dbReference type="EC" id="2.4.1.257" evidence="5 16"/>
<name>A0A1E4T7Q2_9ASCO</name>
<evidence type="ECO:0000256" key="10">
    <source>
        <dbReference type="ARBA" id="ARBA00022692"/>
    </source>
</evidence>
<evidence type="ECO:0000256" key="7">
    <source>
        <dbReference type="ARBA" id="ARBA00019218"/>
    </source>
</evidence>
<dbReference type="PANTHER" id="PTHR45918">
    <property type="entry name" value="ALPHA-1,3/1,6-MANNOSYLTRANSFERASE ALG2"/>
    <property type="match status" value="1"/>
</dbReference>
<evidence type="ECO:0000256" key="8">
    <source>
        <dbReference type="ARBA" id="ARBA00022676"/>
    </source>
</evidence>
<keyword evidence="13" id="KW-0472">Membrane</keyword>
<keyword evidence="10" id="KW-0812">Transmembrane</keyword>
<proteinExistence type="inferred from homology"/>
<comment type="catalytic activity">
    <reaction evidence="15 16">
        <text>an alpha-D-Man-(1-&gt;3)-beta-D-Man-(1-&gt;4)-beta-D-GlcNAc-(1-&gt;4)-alpha-D-GlcNAc-diphospho-di-trans,poly-cis-dolichol + GDP-alpha-D-mannose = an alpha-D-Man-(1-&gt;3)-[alpha-D-Man-(1-&gt;6)]-beta-D-Man-(1-&gt;4)-beta-D-GlcNAc-(1-&gt;4)-alpha-D-GlcNAc-diphospho-di-trans,poly-cis-dolichol + GDP + H(+)</text>
        <dbReference type="Rhea" id="RHEA:29519"/>
        <dbReference type="Rhea" id="RHEA-COMP:19513"/>
        <dbReference type="Rhea" id="RHEA-COMP:19515"/>
        <dbReference type="ChEBI" id="CHEBI:15378"/>
        <dbReference type="ChEBI" id="CHEBI:57527"/>
        <dbReference type="ChEBI" id="CHEBI:58189"/>
        <dbReference type="ChEBI" id="CHEBI:132510"/>
        <dbReference type="ChEBI" id="CHEBI:132511"/>
        <dbReference type="EC" id="2.4.1.257"/>
    </reaction>
    <physiologicalReaction direction="left-to-right" evidence="15 16">
        <dbReference type="Rhea" id="RHEA:29520"/>
    </physiologicalReaction>
</comment>
<dbReference type="CDD" id="cd03805">
    <property type="entry name" value="GT4_ALG2-like"/>
    <property type="match status" value="1"/>
</dbReference>
<protein>
    <recommendedName>
        <fullName evidence="7 16">Alpha-1,3/1,6-mannosyltransferase ALG2</fullName>
        <ecNumber evidence="6 16">2.4.1.132</ecNumber>
        <ecNumber evidence="5 16">2.4.1.257</ecNumber>
    </recommendedName>
    <alternativeName>
        <fullName evidence="16">GDP-Man:Man(1)GlcNAc(2)-PP-Dol alpha-1,3-mannosyltransferase</fullName>
    </alternativeName>
</protein>
<dbReference type="GO" id="GO:0004378">
    <property type="term" value="F:GDP-Man:Man(1)GlcNAc(2)-PP-Dol alpha-1,3-mannosyltransferase activity"/>
    <property type="evidence" value="ECO:0007669"/>
    <property type="project" value="UniProtKB-UniRule"/>
</dbReference>
<evidence type="ECO:0000256" key="11">
    <source>
        <dbReference type="ARBA" id="ARBA00022824"/>
    </source>
</evidence>
<dbReference type="EC" id="2.4.1.132" evidence="6 16"/>
<evidence type="ECO:0000256" key="1">
    <source>
        <dbReference type="ARBA" id="ARBA00003142"/>
    </source>
</evidence>
<evidence type="ECO:0000259" key="18">
    <source>
        <dbReference type="Pfam" id="PF13439"/>
    </source>
</evidence>
<dbReference type="OrthoDB" id="448893at2759"/>
<dbReference type="GO" id="GO:0102704">
    <property type="term" value="F:GDP-Man:Man(2)GlcNAc(2)-PP-Dol alpha-1,6-mannosyltransferase activity"/>
    <property type="evidence" value="ECO:0007669"/>
    <property type="project" value="UniProtKB-UniRule"/>
</dbReference>
<dbReference type="InterPro" id="IPR001296">
    <property type="entry name" value="Glyco_trans_1"/>
</dbReference>
<evidence type="ECO:0000313" key="19">
    <source>
        <dbReference type="EMBL" id="ODV87790.1"/>
    </source>
</evidence>
<evidence type="ECO:0000256" key="15">
    <source>
        <dbReference type="ARBA" id="ARBA00045104"/>
    </source>
</evidence>
<evidence type="ECO:0000313" key="20">
    <source>
        <dbReference type="Proteomes" id="UP000094801"/>
    </source>
</evidence>
<evidence type="ECO:0000256" key="9">
    <source>
        <dbReference type="ARBA" id="ARBA00022679"/>
    </source>
</evidence>
<keyword evidence="12" id="KW-1133">Transmembrane helix</keyword>
<evidence type="ECO:0000256" key="4">
    <source>
        <dbReference type="ARBA" id="ARBA00006122"/>
    </source>
</evidence>
<comment type="catalytic activity">
    <reaction evidence="14 16">
        <text>a beta-D-Man-(1-&gt;4)-beta-D-GlcNAc-(1-&gt;4)-alpha-D-GlcNAc-diphospho-di-trans,poly-cis-dolichol + GDP-alpha-D-mannose = an alpha-D-Man-(1-&gt;3)-beta-D-Man-(1-&gt;4)-beta-D-GlcNAc-(1-&gt;4)-alpha-D-GlcNAc-diphospho-di-trans,poly-cis-dolichol + GDP + H(+)</text>
        <dbReference type="Rhea" id="RHEA:29515"/>
        <dbReference type="Rhea" id="RHEA-COMP:19511"/>
        <dbReference type="Rhea" id="RHEA-COMP:19513"/>
        <dbReference type="ChEBI" id="CHEBI:15378"/>
        <dbReference type="ChEBI" id="CHEBI:57527"/>
        <dbReference type="ChEBI" id="CHEBI:58189"/>
        <dbReference type="ChEBI" id="CHEBI:58472"/>
        <dbReference type="ChEBI" id="CHEBI:132510"/>
        <dbReference type="EC" id="2.4.1.132"/>
    </reaction>
    <physiologicalReaction direction="left-to-right" evidence="14 16">
        <dbReference type="Rhea" id="RHEA:29516"/>
    </physiologicalReaction>
</comment>
<comment type="similarity">
    <text evidence="4 16">Belongs to the glycosyltransferase group 1 family.</text>
</comment>